<sequence>MNRKQEPTKDLYAILEADKSATDDEIKKAYKKAAFKHHPDRNPDTKEESTAKFQEIGNAFKILGDPEKRKRYDQFGVIDGEEGGGGGGMPGGMNPFDIFQNMFGGGGGMPGGMGGMFGGMGGMPGGGGGNVQQNRSAKSPDKKLTINLSLSDVYKGKSVPIDFAKVICCDKCEGCGAVSKDSIKSCKTCNGQGRIVRMIHMGPMIQQTVQACGACAGKGKGVEQGKECVKCKGGRTSSIKRHVDCYVRPGTQAGASVTFKNESDWAPDCNDIGDLVVFINSKNEEGAFRREGNNLIMKKSITLLEALTKTEFYFKHMDDRVIKITHEDVIKPGQKMIVKGEGMVDQTHNGDLIIYFDIVFPPTLDKERSKYLVKILPLPRKQIWDLQFESMPKEDITELGMSYMDNDDDLNKGKERKEREGGGRRGNGENGDVFDEEDEGQREGGGGGFPGFGGGRPVECATQ</sequence>
<dbReference type="CDD" id="cd10747">
    <property type="entry name" value="DnaJ_C"/>
    <property type="match status" value="1"/>
</dbReference>
<dbReference type="Pfam" id="PF00226">
    <property type="entry name" value="DnaJ"/>
    <property type="match status" value="1"/>
</dbReference>
<dbReference type="InterPro" id="IPR044713">
    <property type="entry name" value="DNJA1/2-like"/>
</dbReference>
<feature type="compositionally biased region" description="Basic and acidic residues" evidence="5">
    <location>
        <begin position="409"/>
        <end position="427"/>
    </location>
</feature>
<evidence type="ECO:0000313" key="8">
    <source>
        <dbReference type="EMBL" id="QHT34215.1"/>
    </source>
</evidence>
<evidence type="ECO:0000256" key="1">
    <source>
        <dbReference type="ARBA" id="ARBA00022723"/>
    </source>
</evidence>
<dbReference type="PROSITE" id="PS50076">
    <property type="entry name" value="DNAJ_2"/>
    <property type="match status" value="1"/>
</dbReference>
<dbReference type="GO" id="GO:0030544">
    <property type="term" value="F:Hsp70 protein binding"/>
    <property type="evidence" value="ECO:0007669"/>
    <property type="project" value="InterPro"/>
</dbReference>
<name>A0A6C0F4R7_9ZZZZ</name>
<dbReference type="FunFam" id="2.10.230.10:FF:000001">
    <property type="entry name" value="DnaJ subfamily A member 2"/>
    <property type="match status" value="1"/>
</dbReference>
<dbReference type="GO" id="GO:0008270">
    <property type="term" value="F:zinc ion binding"/>
    <property type="evidence" value="ECO:0007669"/>
    <property type="project" value="UniProtKB-KW"/>
</dbReference>
<evidence type="ECO:0000256" key="2">
    <source>
        <dbReference type="ARBA" id="ARBA00022737"/>
    </source>
</evidence>
<feature type="domain" description="CR-type" evidence="7">
    <location>
        <begin position="156"/>
        <end position="240"/>
    </location>
</feature>
<feature type="compositionally biased region" description="Gly residues" evidence="5">
    <location>
        <begin position="443"/>
        <end position="456"/>
    </location>
</feature>
<keyword evidence="3" id="KW-0863">Zinc-finger</keyword>
<protein>
    <recommendedName>
        <fullName evidence="9">J domain-containing protein</fullName>
    </recommendedName>
</protein>
<dbReference type="PANTHER" id="PTHR43888">
    <property type="entry name" value="DNAJ-LIKE-2, ISOFORM A-RELATED"/>
    <property type="match status" value="1"/>
</dbReference>
<dbReference type="AlphaFoldDB" id="A0A6C0F4R7"/>
<dbReference type="Gene3D" id="2.10.230.10">
    <property type="entry name" value="Heat shock protein DnaJ, cysteine-rich domain"/>
    <property type="match status" value="1"/>
</dbReference>
<dbReference type="CDD" id="cd06257">
    <property type="entry name" value="DnaJ"/>
    <property type="match status" value="1"/>
</dbReference>
<dbReference type="InterPro" id="IPR008971">
    <property type="entry name" value="HSP40/DnaJ_pept-bd"/>
</dbReference>
<keyword evidence="4" id="KW-0862">Zinc</keyword>
<dbReference type="GO" id="GO:0006457">
    <property type="term" value="P:protein folding"/>
    <property type="evidence" value="ECO:0007669"/>
    <property type="project" value="InterPro"/>
</dbReference>
<dbReference type="Gene3D" id="1.10.287.110">
    <property type="entry name" value="DnaJ domain"/>
    <property type="match status" value="1"/>
</dbReference>
<dbReference type="SUPFAM" id="SSF46565">
    <property type="entry name" value="Chaperone J-domain"/>
    <property type="match status" value="1"/>
</dbReference>
<evidence type="ECO:0000256" key="4">
    <source>
        <dbReference type="ARBA" id="ARBA00022833"/>
    </source>
</evidence>
<dbReference type="SUPFAM" id="SSF49493">
    <property type="entry name" value="HSP40/DnaJ peptide-binding domain"/>
    <property type="match status" value="2"/>
</dbReference>
<feature type="domain" description="J" evidence="6">
    <location>
        <begin position="10"/>
        <end position="76"/>
    </location>
</feature>
<dbReference type="PRINTS" id="PR00625">
    <property type="entry name" value="JDOMAIN"/>
</dbReference>
<dbReference type="InterPro" id="IPR001623">
    <property type="entry name" value="DnaJ_domain"/>
</dbReference>
<dbReference type="InterPro" id="IPR036869">
    <property type="entry name" value="J_dom_sf"/>
</dbReference>
<evidence type="ECO:0000259" key="6">
    <source>
        <dbReference type="PROSITE" id="PS50076"/>
    </source>
</evidence>
<evidence type="ECO:0000256" key="5">
    <source>
        <dbReference type="SAM" id="MobiDB-lite"/>
    </source>
</evidence>
<dbReference type="SUPFAM" id="SSF57938">
    <property type="entry name" value="DnaJ/Hsp40 cysteine-rich domain"/>
    <property type="match status" value="1"/>
</dbReference>
<dbReference type="Gene3D" id="2.60.260.20">
    <property type="entry name" value="Urease metallochaperone UreE, N-terminal domain"/>
    <property type="match status" value="2"/>
</dbReference>
<dbReference type="PROSITE" id="PS51188">
    <property type="entry name" value="ZF_CR"/>
    <property type="match status" value="1"/>
</dbReference>
<dbReference type="CDD" id="cd10719">
    <property type="entry name" value="DnaJ_zf"/>
    <property type="match status" value="1"/>
</dbReference>
<dbReference type="FunFam" id="2.60.260.20:FF:000013">
    <property type="entry name" value="DnaJ subfamily B member 11"/>
    <property type="match status" value="1"/>
</dbReference>
<organism evidence="8">
    <name type="scientific">viral metagenome</name>
    <dbReference type="NCBI Taxonomy" id="1070528"/>
    <lineage>
        <taxon>unclassified sequences</taxon>
        <taxon>metagenomes</taxon>
        <taxon>organismal metagenomes</taxon>
    </lineage>
</organism>
<keyword evidence="1" id="KW-0479">Metal-binding</keyword>
<dbReference type="GO" id="GO:0051082">
    <property type="term" value="F:unfolded protein binding"/>
    <property type="evidence" value="ECO:0007669"/>
    <property type="project" value="InterPro"/>
</dbReference>
<dbReference type="InterPro" id="IPR036410">
    <property type="entry name" value="HSP_DnaJ_Cys-rich_dom_sf"/>
</dbReference>
<accession>A0A6C0F4R7</accession>
<evidence type="ECO:0000259" key="7">
    <source>
        <dbReference type="PROSITE" id="PS51188"/>
    </source>
</evidence>
<dbReference type="InterPro" id="IPR002939">
    <property type="entry name" value="DnaJ_C"/>
</dbReference>
<reference evidence="8" key="1">
    <citation type="journal article" date="2020" name="Nature">
        <title>Giant virus diversity and host interactions through global metagenomics.</title>
        <authorList>
            <person name="Schulz F."/>
            <person name="Roux S."/>
            <person name="Paez-Espino D."/>
            <person name="Jungbluth S."/>
            <person name="Walsh D.A."/>
            <person name="Denef V.J."/>
            <person name="McMahon K.D."/>
            <person name="Konstantinidis K.T."/>
            <person name="Eloe-Fadrosh E.A."/>
            <person name="Kyrpides N.C."/>
            <person name="Woyke T."/>
        </authorList>
    </citation>
    <scope>NUCLEOTIDE SEQUENCE</scope>
    <source>
        <strain evidence="8">GVMAG-M-3300009161-52</strain>
    </source>
</reference>
<dbReference type="EMBL" id="MN738992">
    <property type="protein sequence ID" value="QHT34215.1"/>
    <property type="molecule type" value="Genomic_DNA"/>
</dbReference>
<dbReference type="Pfam" id="PF00684">
    <property type="entry name" value="DnaJ_CXXCXGXG"/>
    <property type="match status" value="1"/>
</dbReference>
<dbReference type="Pfam" id="PF01556">
    <property type="entry name" value="DnaJ_C"/>
    <property type="match status" value="1"/>
</dbReference>
<dbReference type="SMART" id="SM00271">
    <property type="entry name" value="DnaJ"/>
    <property type="match status" value="1"/>
</dbReference>
<feature type="region of interest" description="Disordered" evidence="5">
    <location>
        <begin position="400"/>
        <end position="463"/>
    </location>
</feature>
<evidence type="ECO:0008006" key="9">
    <source>
        <dbReference type="Google" id="ProtNLM"/>
    </source>
</evidence>
<proteinExistence type="predicted"/>
<dbReference type="InterPro" id="IPR001305">
    <property type="entry name" value="HSP_DnaJ_Cys-rich_dom"/>
</dbReference>
<evidence type="ECO:0000256" key="3">
    <source>
        <dbReference type="ARBA" id="ARBA00022771"/>
    </source>
</evidence>
<keyword evidence="2" id="KW-0677">Repeat</keyword>